<dbReference type="GO" id="GO:0006357">
    <property type="term" value="P:regulation of transcription by RNA polymerase II"/>
    <property type="evidence" value="ECO:0007669"/>
    <property type="project" value="TreeGrafter"/>
</dbReference>
<dbReference type="Pfam" id="PF02541">
    <property type="entry name" value="Ppx-GppA"/>
    <property type="match status" value="1"/>
</dbReference>
<dbReference type="AlphaFoldDB" id="A0A645ILJ0"/>
<reference evidence="2" key="1">
    <citation type="submission" date="2019-08" db="EMBL/GenBank/DDBJ databases">
        <authorList>
            <person name="Kucharzyk K."/>
            <person name="Murdoch R.W."/>
            <person name="Higgins S."/>
            <person name="Loffler F."/>
        </authorList>
    </citation>
    <scope>NUCLEOTIDE SEQUENCE</scope>
</reference>
<dbReference type="SUPFAM" id="SSF53067">
    <property type="entry name" value="Actin-like ATPase domain"/>
    <property type="match status" value="1"/>
</dbReference>
<dbReference type="Gene3D" id="3.30.420.150">
    <property type="entry name" value="Exopolyphosphatase. Domain 2"/>
    <property type="match status" value="1"/>
</dbReference>
<gene>
    <name evidence="2" type="ORF">SDC9_198972</name>
</gene>
<feature type="domain" description="Ppx/GppA phosphatase N-terminal" evidence="1">
    <location>
        <begin position="12"/>
        <end position="127"/>
    </location>
</feature>
<dbReference type="PANTHER" id="PTHR30005">
    <property type="entry name" value="EXOPOLYPHOSPHATASE"/>
    <property type="match status" value="1"/>
</dbReference>
<name>A0A645ILJ0_9ZZZZ</name>
<dbReference type="InterPro" id="IPR043129">
    <property type="entry name" value="ATPase_NBD"/>
</dbReference>
<proteinExistence type="predicted"/>
<evidence type="ECO:0000259" key="1">
    <source>
        <dbReference type="Pfam" id="PF02541"/>
    </source>
</evidence>
<accession>A0A645ILJ0</accession>
<dbReference type="EMBL" id="VSSQ01116330">
    <property type="protein sequence ID" value="MPN51329.1"/>
    <property type="molecule type" value="Genomic_DNA"/>
</dbReference>
<evidence type="ECO:0000313" key="2">
    <source>
        <dbReference type="EMBL" id="MPN51329.1"/>
    </source>
</evidence>
<dbReference type="InterPro" id="IPR003695">
    <property type="entry name" value="Ppx_GppA_N"/>
</dbReference>
<dbReference type="InterPro" id="IPR050273">
    <property type="entry name" value="GppA/Ppx_hydrolase"/>
</dbReference>
<dbReference type="PANTHER" id="PTHR30005:SF0">
    <property type="entry name" value="RETROGRADE REGULATION PROTEIN 2"/>
    <property type="match status" value="1"/>
</dbReference>
<protein>
    <recommendedName>
        <fullName evidence="1">Ppx/GppA phosphatase N-terminal domain-containing protein</fullName>
    </recommendedName>
</protein>
<comment type="caution">
    <text evidence="2">The sequence shown here is derived from an EMBL/GenBank/DDBJ whole genome shotgun (WGS) entry which is preliminary data.</text>
</comment>
<sequence length="129" mass="14574">MEEDLEKAGYELKQVFGSMKPPFKIDMAVGIGGNVTSMASVYKRMEKYDPEKAHGTLLPEEEVERQIREYSVKCPEERRKIPGLDPERADIILAGACIIRYAMRVAGCREIVVSDRGLRHGILFSMLRG</sequence>
<organism evidence="2">
    <name type="scientific">bioreactor metagenome</name>
    <dbReference type="NCBI Taxonomy" id="1076179"/>
    <lineage>
        <taxon>unclassified sequences</taxon>
        <taxon>metagenomes</taxon>
        <taxon>ecological metagenomes</taxon>
    </lineage>
</organism>